<sequence length="121" mass="13032">MRANGRTTEAGTASTRMEATFDTDRVGVFLGLDVGNSNQGHGPTPAGKKVFDKALPNVEPQLRAVFDQLEAKFGTGLAIQAAPCARRPTRSTQPTVLAQNVSFLWRNSSPHGRVRVPRQSS</sequence>
<dbReference type="EMBL" id="JNFQ01000001">
    <property type="protein sequence ID" value="KFG77438.1"/>
    <property type="molecule type" value="Genomic_DNA"/>
</dbReference>
<dbReference type="HOGENOM" id="CLU_2036759_0_0_11"/>
<evidence type="ECO:0000313" key="2">
    <source>
        <dbReference type="Proteomes" id="UP000029095"/>
    </source>
</evidence>
<gene>
    <name evidence="1" type="ORF">FM21_15860</name>
</gene>
<dbReference type="AlphaFoldDB" id="A0A086N8H0"/>
<name>A0A086N8H0_9ACTN</name>
<keyword evidence="2" id="KW-1185">Reference proteome</keyword>
<protein>
    <recommendedName>
        <fullName evidence="3">Transposase</fullName>
    </recommendedName>
</protein>
<evidence type="ECO:0008006" key="3">
    <source>
        <dbReference type="Google" id="ProtNLM"/>
    </source>
</evidence>
<organism evidence="1 2">
    <name type="scientific">Streptomyces mutabilis</name>
    <dbReference type="NCBI Taxonomy" id="67332"/>
    <lineage>
        <taxon>Bacteria</taxon>
        <taxon>Bacillati</taxon>
        <taxon>Actinomycetota</taxon>
        <taxon>Actinomycetes</taxon>
        <taxon>Kitasatosporales</taxon>
        <taxon>Streptomycetaceae</taxon>
        <taxon>Streptomyces</taxon>
    </lineage>
</organism>
<comment type="caution">
    <text evidence="1">The sequence shown here is derived from an EMBL/GenBank/DDBJ whole genome shotgun (WGS) entry which is preliminary data.</text>
</comment>
<reference evidence="1 2" key="1">
    <citation type="submission" date="2014-05" db="EMBL/GenBank/DDBJ databases">
        <title>Complete genome sequence of the Streptomyces mutabilis TRM45540.</title>
        <authorList>
            <person name="Luo X."/>
            <person name="Zhang L."/>
        </authorList>
    </citation>
    <scope>NUCLEOTIDE SEQUENCE [LARGE SCALE GENOMIC DNA]</scope>
    <source>
        <strain evidence="1 2">TRM45540</strain>
    </source>
</reference>
<accession>A0A086N8H0</accession>
<evidence type="ECO:0000313" key="1">
    <source>
        <dbReference type="EMBL" id="KFG77438.1"/>
    </source>
</evidence>
<dbReference type="Proteomes" id="UP000029095">
    <property type="component" value="Unassembled WGS sequence"/>
</dbReference>
<proteinExistence type="predicted"/>